<dbReference type="EMBL" id="JAUSUK010000002">
    <property type="protein sequence ID" value="MDQ0327056.1"/>
    <property type="molecule type" value="Genomic_DNA"/>
</dbReference>
<dbReference type="Gene3D" id="2.60.40.1890">
    <property type="entry name" value="PCu(A)C copper chaperone"/>
    <property type="match status" value="1"/>
</dbReference>
<dbReference type="Proteomes" id="UP001230253">
    <property type="component" value="Unassembled WGS sequence"/>
</dbReference>
<evidence type="ECO:0000256" key="1">
    <source>
        <dbReference type="SAM" id="MobiDB-lite"/>
    </source>
</evidence>
<evidence type="ECO:0000313" key="3">
    <source>
        <dbReference type="EMBL" id="MDQ0327056.1"/>
    </source>
</evidence>
<dbReference type="PANTHER" id="PTHR36302">
    <property type="entry name" value="BLR7088 PROTEIN"/>
    <property type="match status" value="1"/>
</dbReference>
<dbReference type="InterPro" id="IPR036182">
    <property type="entry name" value="PCuAC_sf"/>
</dbReference>
<keyword evidence="4" id="KW-1185">Reference proteome</keyword>
<keyword evidence="2" id="KW-0732">Signal</keyword>
<dbReference type="Pfam" id="PF04314">
    <property type="entry name" value="PCuAC"/>
    <property type="match status" value="1"/>
</dbReference>
<proteinExistence type="predicted"/>
<evidence type="ECO:0000256" key="2">
    <source>
        <dbReference type="SAM" id="SignalP"/>
    </source>
</evidence>
<dbReference type="RefSeq" id="WP_307155137.1">
    <property type="nucleotide sequence ID" value="NZ_JAUSUK010000002.1"/>
</dbReference>
<reference evidence="3 4" key="1">
    <citation type="submission" date="2023-07" db="EMBL/GenBank/DDBJ databases">
        <title>Genomic Encyclopedia of Type Strains, Phase IV (KMG-IV): sequencing the most valuable type-strain genomes for metagenomic binning, comparative biology and taxonomic classification.</title>
        <authorList>
            <person name="Goeker M."/>
        </authorList>
    </citation>
    <scope>NUCLEOTIDE SEQUENCE [LARGE SCALE GENOMIC DNA]</scope>
    <source>
        <strain evidence="3 4">DSM 11549</strain>
    </source>
</reference>
<name>A0ABU0C954_9BRAD</name>
<dbReference type="SUPFAM" id="SSF110087">
    <property type="entry name" value="DR1885-like metal-binding protein"/>
    <property type="match status" value="1"/>
</dbReference>
<dbReference type="InterPro" id="IPR007410">
    <property type="entry name" value="LpqE-like"/>
</dbReference>
<organism evidence="3 4">
    <name type="scientific">Rhodopseudomonas julia</name>
    <dbReference type="NCBI Taxonomy" id="200617"/>
    <lineage>
        <taxon>Bacteria</taxon>
        <taxon>Pseudomonadati</taxon>
        <taxon>Pseudomonadota</taxon>
        <taxon>Alphaproteobacteria</taxon>
        <taxon>Hyphomicrobiales</taxon>
        <taxon>Nitrobacteraceae</taxon>
        <taxon>Rhodopseudomonas</taxon>
    </lineage>
</organism>
<gene>
    <name evidence="3" type="ORF">J2R99_002925</name>
</gene>
<feature type="compositionally biased region" description="Basic and acidic residues" evidence="1">
    <location>
        <begin position="159"/>
        <end position="173"/>
    </location>
</feature>
<evidence type="ECO:0000313" key="4">
    <source>
        <dbReference type="Proteomes" id="UP001230253"/>
    </source>
</evidence>
<feature type="region of interest" description="Disordered" evidence="1">
    <location>
        <begin position="146"/>
        <end position="173"/>
    </location>
</feature>
<dbReference type="PANTHER" id="PTHR36302:SF1">
    <property type="entry name" value="COPPER CHAPERONE PCU(A)C"/>
    <property type="match status" value="1"/>
</dbReference>
<accession>A0ABU0C954</accession>
<feature type="chain" id="PRO_5045370521" evidence="2">
    <location>
        <begin position="22"/>
        <end position="173"/>
    </location>
</feature>
<dbReference type="InterPro" id="IPR058248">
    <property type="entry name" value="Lxx211020-like"/>
</dbReference>
<feature type="signal peptide" evidence="2">
    <location>
        <begin position="1"/>
        <end position="21"/>
    </location>
</feature>
<sequence length="173" mass="18067">MRLVTKLFAAALVIAATPAFAHGYKLGNLEIGHPWTRATPPSATAGGGFLKITNNGDEDDRLVSASSPIAARVELHTMDMSDGVMKMRPLEDGIPVPAGATVELKPGSLHVMFIDLTAPIEEGESVPATLNFEKAGSVDVEMSATAVGAPGPDANGMKMDGHSMEMPENDKAQ</sequence>
<comment type="caution">
    <text evidence="3">The sequence shown here is derived from an EMBL/GenBank/DDBJ whole genome shotgun (WGS) entry which is preliminary data.</text>
</comment>
<protein>
    <submittedName>
        <fullName evidence="3">Copper(I)-binding protein</fullName>
    </submittedName>
</protein>